<evidence type="ECO:0000313" key="1">
    <source>
        <dbReference type="EMBL" id="KAJ3478282.1"/>
    </source>
</evidence>
<dbReference type="EMBL" id="JANAKD010001559">
    <property type="protein sequence ID" value="KAJ3478282.1"/>
    <property type="molecule type" value="Genomic_DNA"/>
</dbReference>
<reference evidence="1" key="1">
    <citation type="submission" date="2022-07" db="EMBL/GenBank/DDBJ databases">
        <title>Genome Sequence of Lecanicillium saksenae.</title>
        <authorList>
            <person name="Buettner E."/>
        </authorList>
    </citation>
    <scope>NUCLEOTIDE SEQUENCE</scope>
    <source>
        <strain evidence="1">VT-O1</strain>
    </source>
</reference>
<keyword evidence="2" id="KW-1185">Reference proteome</keyword>
<gene>
    <name evidence="1" type="ORF">NLG97_g8621</name>
</gene>
<evidence type="ECO:0000313" key="2">
    <source>
        <dbReference type="Proteomes" id="UP001148737"/>
    </source>
</evidence>
<proteinExistence type="predicted"/>
<protein>
    <submittedName>
        <fullName evidence="1">Uncharacterized protein</fullName>
    </submittedName>
</protein>
<sequence>MAKDYSDLEVYYGPPSTDPIEAQEEKIVTYVRESAVPKFAIVREEKLPPRPERSSRTICSFCGVRFTRTRISILIVLTLIIAGGVAAGVVASLASAKNSQSRKPSPAGGEASSDAASGASGSSSATTSTAPTTTTEPPVSLSTYIEVASPTQTLYRDCPSSNNTIYNALGSNVYQFRKICSRSFNQPKANVVNHVAKSLDDCIDLCVAYNIKNRTEIAAGGSSPCNSVCWRNRADDPDWPGQCFGSTIFNSTAGFQIKDETICDSGAWINQVV</sequence>
<name>A0ACC1QIY6_9HYPO</name>
<organism evidence="1 2">
    <name type="scientific">Lecanicillium saksenae</name>
    <dbReference type="NCBI Taxonomy" id="468837"/>
    <lineage>
        <taxon>Eukaryota</taxon>
        <taxon>Fungi</taxon>
        <taxon>Dikarya</taxon>
        <taxon>Ascomycota</taxon>
        <taxon>Pezizomycotina</taxon>
        <taxon>Sordariomycetes</taxon>
        <taxon>Hypocreomycetidae</taxon>
        <taxon>Hypocreales</taxon>
        <taxon>Cordycipitaceae</taxon>
        <taxon>Lecanicillium</taxon>
    </lineage>
</organism>
<dbReference type="Proteomes" id="UP001148737">
    <property type="component" value="Unassembled WGS sequence"/>
</dbReference>
<accession>A0ACC1QIY6</accession>
<comment type="caution">
    <text evidence="1">The sequence shown here is derived from an EMBL/GenBank/DDBJ whole genome shotgun (WGS) entry which is preliminary data.</text>
</comment>